<gene>
    <name evidence="3" type="ordered locus">Psesu_2213</name>
</gene>
<keyword evidence="1" id="KW-0472">Membrane</keyword>
<organism evidence="3 4">
    <name type="scientific">Pseudoxanthomonas suwonensis (strain 11-1)</name>
    <dbReference type="NCBI Taxonomy" id="743721"/>
    <lineage>
        <taxon>Bacteria</taxon>
        <taxon>Pseudomonadati</taxon>
        <taxon>Pseudomonadota</taxon>
        <taxon>Gammaproteobacteria</taxon>
        <taxon>Lysobacterales</taxon>
        <taxon>Lysobacteraceae</taxon>
        <taxon>Pseudoxanthomonas</taxon>
    </lineage>
</organism>
<feature type="transmembrane region" description="Helical" evidence="1">
    <location>
        <begin position="237"/>
        <end position="257"/>
    </location>
</feature>
<feature type="transmembrane region" description="Helical" evidence="1">
    <location>
        <begin position="378"/>
        <end position="398"/>
    </location>
</feature>
<feature type="transmembrane region" description="Helical" evidence="1">
    <location>
        <begin position="309"/>
        <end position="330"/>
    </location>
</feature>
<feature type="transmembrane region" description="Helical" evidence="1">
    <location>
        <begin position="269"/>
        <end position="289"/>
    </location>
</feature>
<proteinExistence type="predicted"/>
<evidence type="ECO:0000256" key="1">
    <source>
        <dbReference type="SAM" id="Phobius"/>
    </source>
</evidence>
<dbReference type="KEGG" id="psu:Psesu_2213"/>
<feature type="transmembrane region" description="Helical" evidence="1">
    <location>
        <begin position="351"/>
        <end position="372"/>
    </location>
</feature>
<reference evidence="3 4" key="1">
    <citation type="submission" date="2011-01" db="EMBL/GenBank/DDBJ databases">
        <title>Complete sequence of Pseudoxanthomonas suwonensis 11-1.</title>
        <authorList>
            <consortium name="US DOE Joint Genome Institute"/>
            <person name="Lucas S."/>
            <person name="Copeland A."/>
            <person name="Lapidus A."/>
            <person name="Cheng J.-F."/>
            <person name="Goodwin L."/>
            <person name="Pitluck S."/>
            <person name="Teshima H."/>
            <person name="Detter J.C."/>
            <person name="Han C."/>
            <person name="Tapia R."/>
            <person name="Land M."/>
            <person name="Hauser L."/>
            <person name="Kyrpides N."/>
            <person name="Ivanova N."/>
            <person name="Ovchinnikova G."/>
            <person name="Siebers A.K."/>
            <person name="Allgaier M."/>
            <person name="Thelen M.P."/>
            <person name="Hugenholtz P."/>
            <person name="Gladden J."/>
            <person name="Woyke T."/>
        </authorList>
    </citation>
    <scope>NUCLEOTIDE SEQUENCE [LARGE SCALE GENOMIC DNA]</scope>
    <source>
        <strain evidence="4">11-1</strain>
    </source>
</reference>
<accession>E6WV48</accession>
<dbReference type="HOGENOM" id="CLU_039610_0_0_6"/>
<evidence type="ECO:0000259" key="2">
    <source>
        <dbReference type="Pfam" id="PF04235"/>
    </source>
</evidence>
<dbReference type="STRING" id="743721.Psesu_2213"/>
<dbReference type="InterPro" id="IPR052529">
    <property type="entry name" value="Bact_Transport_Assoc"/>
</dbReference>
<feature type="domain" description="DUF418" evidence="2">
    <location>
        <begin position="255"/>
        <end position="416"/>
    </location>
</feature>
<keyword evidence="1" id="KW-0812">Transmembrane</keyword>
<dbReference type="PANTHER" id="PTHR30590">
    <property type="entry name" value="INNER MEMBRANE PROTEIN"/>
    <property type="match status" value="1"/>
</dbReference>
<protein>
    <recommendedName>
        <fullName evidence="2">DUF418 domain-containing protein</fullName>
    </recommendedName>
</protein>
<feature type="transmembrane region" description="Helical" evidence="1">
    <location>
        <begin position="164"/>
        <end position="184"/>
    </location>
</feature>
<dbReference type="PANTHER" id="PTHR30590:SF2">
    <property type="entry name" value="INNER MEMBRANE PROTEIN"/>
    <property type="match status" value="1"/>
</dbReference>
<sequence>MAPPIHGTELEVTAANLAPIAPNERITLLDAIRAFALLGILLMNMEAFNGPLFLSASGLDPALTGVDRLVDGLIYFFVQGKFFTLFSLLFGMGFAVIVQRAEAAGRPFALLYLRRSVALLVIGLAHALLVWSGDVLVTYALLSFLLLAFQPVPARWLAWLGGAAYLAAPAMMFGIALIAGLMSLSPESAASWDQAIAKGTGDVRAIVDDASRIYAAGSYAEAVQLRVREFGIMVNNIFLFGPMVLGMFLLGAAMVRSGAILQPASRPRLFGFLRWGALPLGLLAMGGSFAMESHTPIDRLDFRSGSAQALGMLGSGLMCLGYLGWLVAFFKGPGARLGAWLAPAGRMALTNYLMQSVVCTLVFYGYGLGWYGQLPRAWHVPFALVLFVLQVLLAHVWLARFRFGPMEWLWRSATYLRPQPMRLRAQPVAG</sequence>
<dbReference type="EMBL" id="CP002446">
    <property type="protein sequence ID" value="ADV28047.1"/>
    <property type="molecule type" value="Genomic_DNA"/>
</dbReference>
<feature type="transmembrane region" description="Helical" evidence="1">
    <location>
        <begin position="74"/>
        <end position="98"/>
    </location>
</feature>
<evidence type="ECO:0000313" key="3">
    <source>
        <dbReference type="EMBL" id="ADV28047.1"/>
    </source>
</evidence>
<dbReference type="Proteomes" id="UP000008632">
    <property type="component" value="Chromosome"/>
</dbReference>
<dbReference type="InterPro" id="IPR007349">
    <property type="entry name" value="DUF418"/>
</dbReference>
<keyword evidence="4" id="KW-1185">Reference proteome</keyword>
<dbReference type="eggNOG" id="COG2311">
    <property type="taxonomic scope" value="Bacteria"/>
</dbReference>
<dbReference type="AlphaFoldDB" id="E6WV48"/>
<dbReference type="Pfam" id="PF04235">
    <property type="entry name" value="DUF418"/>
    <property type="match status" value="1"/>
</dbReference>
<name>E6WV48_PSEUU</name>
<keyword evidence="1" id="KW-1133">Transmembrane helix</keyword>
<evidence type="ECO:0000313" key="4">
    <source>
        <dbReference type="Proteomes" id="UP000008632"/>
    </source>
</evidence>
<feature type="transmembrane region" description="Helical" evidence="1">
    <location>
        <begin position="34"/>
        <end position="54"/>
    </location>
</feature>
<dbReference type="RefSeq" id="WP_013535874.1">
    <property type="nucleotide sequence ID" value="NC_014924.1"/>
</dbReference>